<accession>A0A0C2K3Q3</accession>
<dbReference type="InterPro" id="IPR027839">
    <property type="entry name" value="DUF4432"/>
</dbReference>
<dbReference type="OrthoDB" id="146552at2"/>
<dbReference type="Gene3D" id="2.70.98.10">
    <property type="match status" value="1"/>
</dbReference>
<gene>
    <name evidence="1" type="ORF">OJ16_17525</name>
</gene>
<dbReference type="GO" id="GO:0003824">
    <property type="term" value="F:catalytic activity"/>
    <property type="evidence" value="ECO:0007669"/>
    <property type="project" value="InterPro"/>
</dbReference>
<dbReference type="GO" id="GO:0005975">
    <property type="term" value="P:carbohydrate metabolic process"/>
    <property type="evidence" value="ECO:0007669"/>
    <property type="project" value="InterPro"/>
</dbReference>
<name>A0A0C2NE54_9VIBR</name>
<dbReference type="InterPro" id="IPR011013">
    <property type="entry name" value="Gal_mutarotase_sf_dom"/>
</dbReference>
<dbReference type="SUPFAM" id="SSF74650">
    <property type="entry name" value="Galactose mutarotase-like"/>
    <property type="match status" value="1"/>
</dbReference>
<organism evidence="1 2">
    <name type="scientific">Vibrio renipiscarius</name>
    <dbReference type="NCBI Taxonomy" id="1461322"/>
    <lineage>
        <taxon>Bacteria</taxon>
        <taxon>Pseudomonadati</taxon>
        <taxon>Pseudomonadota</taxon>
        <taxon>Gammaproteobacteria</taxon>
        <taxon>Vibrionales</taxon>
        <taxon>Vibrionaceae</taxon>
        <taxon>Vibrio</taxon>
    </lineage>
</organism>
<dbReference type="Proteomes" id="UP000031672">
    <property type="component" value="Unassembled WGS sequence"/>
</dbReference>
<dbReference type="EMBL" id="JTKH01000024">
    <property type="protein sequence ID" value="KII76583.1"/>
    <property type="molecule type" value="Genomic_DNA"/>
</dbReference>
<dbReference type="STRING" id="1461322.OJ16_17525"/>
<comment type="caution">
    <text evidence="1">The sequence shown here is derived from an EMBL/GenBank/DDBJ whole genome shotgun (WGS) entry which is preliminary data.</text>
</comment>
<accession>A0A0C2NE54</accession>
<dbReference type="RefSeq" id="WP_040992543.1">
    <property type="nucleotide sequence ID" value="NZ_JTKH01000024.1"/>
</dbReference>
<evidence type="ECO:0000313" key="1">
    <source>
        <dbReference type="EMBL" id="KII76583.1"/>
    </source>
</evidence>
<dbReference type="CDD" id="cd09269">
    <property type="entry name" value="deoxyribose_mutarotase"/>
    <property type="match status" value="1"/>
</dbReference>
<reference evidence="1 2" key="1">
    <citation type="submission" date="2014-11" db="EMBL/GenBank/DDBJ databases">
        <title>Draft Genome Sequence of Vibrio piscirenalis strains CECT 8603T and CECT 8604, two marine Gammaproteobacterium isolated from cultured gilthead sea bream (Sparus aurata).</title>
        <authorList>
            <person name="Arahal D.R."/>
            <person name="Rodrigo-Torres L."/>
            <person name="Lucena T."/>
            <person name="Pujalte M.J."/>
        </authorList>
    </citation>
    <scope>NUCLEOTIDE SEQUENCE [LARGE SCALE GENOMIC DNA]</scope>
    <source>
        <strain evidence="1 2">DCR 1-4-2</strain>
    </source>
</reference>
<sequence>MFTIPLYKEQFRKEKTLIAQSESFEIHSFLYNSGIHAVEIKNSKGHLVILPFMGQMIWDAEFLGTDLCMKNMFSEPKPAKTIVETYGCFAFHAGMIRMGCPTPQDDHVLHGEMPCAAMDSAWLEISDKAVTIKGSYEYVMGFGDHYLAQPSVCLAKDSSLFDIQMKVKNLATVPMPLQYMCHINAAYFDNAVMTQNIPDHALQLRESIPAHVQPNEQWLAYNESLKTSAPIQTLNTPDMYDPEIVYCMDNISQYAKRAVFTMTVGDKQMVTEFSTDEFNSATRWILYSGDQQVAAYALPATCRPEGFLTAKEKGTLIYLQANEERSFTVRTGIR</sequence>
<dbReference type="InterPro" id="IPR014718">
    <property type="entry name" value="GH-type_carb-bd"/>
</dbReference>
<dbReference type="AlphaFoldDB" id="A0A0C2NE54"/>
<evidence type="ECO:0000313" key="2">
    <source>
        <dbReference type="Proteomes" id="UP000031672"/>
    </source>
</evidence>
<dbReference type="GO" id="GO:0030246">
    <property type="term" value="F:carbohydrate binding"/>
    <property type="evidence" value="ECO:0007669"/>
    <property type="project" value="InterPro"/>
</dbReference>
<proteinExistence type="predicted"/>
<keyword evidence="2" id="KW-1185">Reference proteome</keyword>
<dbReference type="Pfam" id="PF14486">
    <property type="entry name" value="DUF4432"/>
    <property type="match status" value="1"/>
</dbReference>
<protein>
    <submittedName>
        <fullName evidence="1">Deoxyribose mutarotase</fullName>
    </submittedName>
</protein>